<dbReference type="EMBL" id="UGYO01000001">
    <property type="protein sequence ID" value="SUI69266.1"/>
    <property type="molecule type" value="Genomic_DNA"/>
</dbReference>
<dbReference type="RefSeq" id="WP_082052712.1">
    <property type="nucleotide sequence ID" value="NZ_AP024614.1"/>
</dbReference>
<feature type="chain" id="PRO_5016829410" description="YbbD head domain-containing protein" evidence="1">
    <location>
        <begin position="19"/>
        <end position="122"/>
    </location>
</feature>
<name>A0A379ZVK8_9GAMM</name>
<organism evidence="3 4">
    <name type="scientific">Shewanella algae</name>
    <dbReference type="NCBI Taxonomy" id="38313"/>
    <lineage>
        <taxon>Bacteria</taxon>
        <taxon>Pseudomonadati</taxon>
        <taxon>Pseudomonadota</taxon>
        <taxon>Gammaproteobacteria</taxon>
        <taxon>Alteromonadales</taxon>
        <taxon>Shewanellaceae</taxon>
        <taxon>Shewanella</taxon>
    </lineage>
</organism>
<feature type="domain" description="YbbD head" evidence="2">
    <location>
        <begin position="25"/>
        <end position="75"/>
    </location>
</feature>
<proteinExistence type="predicted"/>
<dbReference type="InterPro" id="IPR058827">
    <property type="entry name" value="YbbD_head"/>
</dbReference>
<dbReference type="Proteomes" id="UP000254069">
    <property type="component" value="Unassembled WGS sequence"/>
</dbReference>
<evidence type="ECO:0000256" key="1">
    <source>
        <dbReference type="SAM" id="SignalP"/>
    </source>
</evidence>
<evidence type="ECO:0000259" key="2">
    <source>
        <dbReference type="Pfam" id="PF26610"/>
    </source>
</evidence>
<gene>
    <name evidence="3" type="ORF">NCTC10738_02055</name>
</gene>
<evidence type="ECO:0000313" key="3">
    <source>
        <dbReference type="EMBL" id="SUI69266.1"/>
    </source>
</evidence>
<protein>
    <recommendedName>
        <fullName evidence="2">YbbD head domain-containing protein</fullName>
    </recommendedName>
</protein>
<reference evidence="3 4" key="1">
    <citation type="submission" date="2018-06" db="EMBL/GenBank/DDBJ databases">
        <authorList>
            <consortium name="Pathogen Informatics"/>
            <person name="Doyle S."/>
        </authorList>
    </citation>
    <scope>NUCLEOTIDE SEQUENCE [LARGE SCALE GENOMIC DNA]</scope>
    <source>
        <strain evidence="3 4">NCTC10738</strain>
    </source>
</reference>
<keyword evidence="4" id="KW-1185">Reference proteome</keyword>
<dbReference type="Pfam" id="PF26610">
    <property type="entry name" value="YbbD_head"/>
    <property type="match status" value="1"/>
</dbReference>
<evidence type="ECO:0000313" key="4">
    <source>
        <dbReference type="Proteomes" id="UP000254069"/>
    </source>
</evidence>
<keyword evidence="1" id="KW-0732">Signal</keyword>
<dbReference type="AlphaFoldDB" id="A0A379ZVK8"/>
<feature type="signal peptide" evidence="1">
    <location>
        <begin position="1"/>
        <end position="18"/>
    </location>
</feature>
<accession>A0A379ZVK8</accession>
<sequence>MKPLMRSLSISSMLTLTALIWGCSDVISEQYPTEAEARAEGVFERGWLPPILPPSATEIKVNNDLDNNSSSGSFRLPAAAMSEFTSQLKAEEGLANSWYYREGDSLWIFRLTQDGVIQYQLQ</sequence>